<dbReference type="AlphaFoldDB" id="A0A1G1WB65"/>
<reference evidence="1 2" key="1">
    <citation type="journal article" date="2016" name="Nat. Commun.">
        <title>Thousands of microbial genomes shed light on interconnected biogeochemical processes in an aquifer system.</title>
        <authorList>
            <person name="Anantharaman K."/>
            <person name="Brown C.T."/>
            <person name="Hug L.A."/>
            <person name="Sharon I."/>
            <person name="Castelle C.J."/>
            <person name="Probst A.J."/>
            <person name="Thomas B.C."/>
            <person name="Singh A."/>
            <person name="Wilkins M.J."/>
            <person name="Karaoz U."/>
            <person name="Brodie E.L."/>
            <person name="Williams K.H."/>
            <person name="Hubbard S.S."/>
            <person name="Banfield J.F."/>
        </authorList>
    </citation>
    <scope>NUCLEOTIDE SEQUENCE [LARGE SCALE GENOMIC DNA]</scope>
</reference>
<dbReference type="Proteomes" id="UP000177103">
    <property type="component" value="Unassembled WGS sequence"/>
</dbReference>
<comment type="caution">
    <text evidence="1">The sequence shown here is derived from an EMBL/GenBank/DDBJ whole genome shotgun (WGS) entry which is preliminary data.</text>
</comment>
<name>A0A1G1WB65_9BACT</name>
<proteinExistence type="predicted"/>
<gene>
    <name evidence="1" type="ORF">A2Y57_02300</name>
</gene>
<accession>A0A1G1WB65</accession>
<sequence>MASVPAEETYMFVEIREVNGLPYFVRLTEHTPSVFIGTAPIGGETAEICITDSDTPEDLALAISLKRETEAGVSPTGCVQNLPALRNWPIQHLSIPSWLVVGPNTQPGPPIELDILYAGGPYRQLCVG</sequence>
<protein>
    <submittedName>
        <fullName evidence="1">Uncharacterized protein</fullName>
    </submittedName>
</protein>
<evidence type="ECO:0000313" key="2">
    <source>
        <dbReference type="Proteomes" id="UP000177103"/>
    </source>
</evidence>
<organism evidence="1 2">
    <name type="scientific">Candidatus Woykebacteria bacterium RBG_13_40_7b</name>
    <dbReference type="NCBI Taxonomy" id="1802594"/>
    <lineage>
        <taxon>Bacteria</taxon>
        <taxon>Candidatus Woykeibacteriota</taxon>
    </lineage>
</organism>
<evidence type="ECO:0000313" key="1">
    <source>
        <dbReference type="EMBL" id="OGY24938.1"/>
    </source>
</evidence>
<dbReference type="EMBL" id="MHCQ01000005">
    <property type="protein sequence ID" value="OGY24938.1"/>
    <property type="molecule type" value="Genomic_DNA"/>
</dbReference>